<evidence type="ECO:0000256" key="2">
    <source>
        <dbReference type="ARBA" id="ARBA00023033"/>
    </source>
</evidence>
<gene>
    <name evidence="4" type="primary">hpxO</name>
    <name evidence="4" type="ORF">Mal64_38080</name>
</gene>
<protein>
    <submittedName>
        <fullName evidence="4">FAD-dependent urate hydroxylase</fullName>
        <ecNumber evidence="4">1.14.13.113</ecNumber>
    </submittedName>
</protein>
<evidence type="ECO:0000313" key="5">
    <source>
        <dbReference type="Proteomes" id="UP000315440"/>
    </source>
</evidence>
<organism evidence="4 5">
    <name type="scientific">Pseudobythopirellula maris</name>
    <dbReference type="NCBI Taxonomy" id="2527991"/>
    <lineage>
        <taxon>Bacteria</taxon>
        <taxon>Pseudomonadati</taxon>
        <taxon>Planctomycetota</taxon>
        <taxon>Planctomycetia</taxon>
        <taxon>Pirellulales</taxon>
        <taxon>Lacipirellulaceae</taxon>
        <taxon>Pseudobythopirellula</taxon>
    </lineage>
</organism>
<dbReference type="PRINTS" id="PR00420">
    <property type="entry name" value="RNGMNOXGNASE"/>
</dbReference>
<dbReference type="GO" id="GO:0102099">
    <property type="term" value="F:FAD-dependent urate hydroxylase activity"/>
    <property type="evidence" value="ECO:0007669"/>
    <property type="project" value="UniProtKB-EC"/>
</dbReference>
<evidence type="ECO:0000256" key="1">
    <source>
        <dbReference type="ARBA" id="ARBA00023002"/>
    </source>
</evidence>
<reference evidence="4 5" key="1">
    <citation type="submission" date="2019-02" db="EMBL/GenBank/DDBJ databases">
        <title>Deep-cultivation of Planctomycetes and their phenomic and genomic characterization uncovers novel biology.</title>
        <authorList>
            <person name="Wiegand S."/>
            <person name="Jogler M."/>
            <person name="Boedeker C."/>
            <person name="Pinto D."/>
            <person name="Vollmers J."/>
            <person name="Rivas-Marin E."/>
            <person name="Kohn T."/>
            <person name="Peeters S.H."/>
            <person name="Heuer A."/>
            <person name="Rast P."/>
            <person name="Oberbeckmann S."/>
            <person name="Bunk B."/>
            <person name="Jeske O."/>
            <person name="Meyerdierks A."/>
            <person name="Storesund J.E."/>
            <person name="Kallscheuer N."/>
            <person name="Luecker S."/>
            <person name="Lage O.M."/>
            <person name="Pohl T."/>
            <person name="Merkel B.J."/>
            <person name="Hornburger P."/>
            <person name="Mueller R.-W."/>
            <person name="Bruemmer F."/>
            <person name="Labrenz M."/>
            <person name="Spormann A.M."/>
            <person name="Op Den Camp H."/>
            <person name="Overmann J."/>
            <person name="Amann R."/>
            <person name="Jetten M.S.M."/>
            <person name="Mascher T."/>
            <person name="Medema M.H."/>
            <person name="Devos D.P."/>
            <person name="Kaster A.-K."/>
            <person name="Ovreas L."/>
            <person name="Rohde M."/>
            <person name="Galperin M.Y."/>
            <person name="Jogler C."/>
        </authorList>
    </citation>
    <scope>NUCLEOTIDE SEQUENCE [LARGE SCALE GENOMIC DNA]</scope>
    <source>
        <strain evidence="4 5">Mal64</strain>
    </source>
</reference>
<dbReference type="EC" id="1.14.13.113" evidence="4"/>
<name>A0A5C5ZGJ3_9BACT</name>
<dbReference type="AlphaFoldDB" id="A0A5C5ZGJ3"/>
<dbReference type="InterPro" id="IPR036188">
    <property type="entry name" value="FAD/NAD-bd_sf"/>
</dbReference>
<dbReference type="SUPFAM" id="SSF51905">
    <property type="entry name" value="FAD/NAD(P)-binding domain"/>
    <property type="match status" value="1"/>
</dbReference>
<dbReference type="Gene3D" id="3.50.50.60">
    <property type="entry name" value="FAD/NAD(P)-binding domain"/>
    <property type="match status" value="1"/>
</dbReference>
<comment type="caution">
    <text evidence="4">The sequence shown here is derived from an EMBL/GenBank/DDBJ whole genome shotgun (WGS) entry which is preliminary data.</text>
</comment>
<evidence type="ECO:0000313" key="4">
    <source>
        <dbReference type="EMBL" id="TWT86268.1"/>
    </source>
</evidence>
<proteinExistence type="predicted"/>
<dbReference type="Pfam" id="PF01494">
    <property type="entry name" value="FAD_binding_3"/>
    <property type="match status" value="1"/>
</dbReference>
<dbReference type="Proteomes" id="UP000315440">
    <property type="component" value="Unassembled WGS sequence"/>
</dbReference>
<feature type="domain" description="FAD-binding" evidence="3">
    <location>
        <begin position="2"/>
        <end position="288"/>
    </location>
</feature>
<evidence type="ECO:0000259" key="3">
    <source>
        <dbReference type="Pfam" id="PF01494"/>
    </source>
</evidence>
<dbReference type="InterPro" id="IPR050493">
    <property type="entry name" value="FAD-dep_Monooxygenase_BioMet"/>
</dbReference>
<keyword evidence="5" id="KW-1185">Reference proteome</keyword>
<dbReference type="InterPro" id="IPR002938">
    <property type="entry name" value="FAD-bd"/>
</dbReference>
<dbReference type="PANTHER" id="PTHR13789:SF309">
    <property type="entry name" value="PUTATIVE (AFU_ORTHOLOGUE AFUA_6G14510)-RELATED"/>
    <property type="match status" value="1"/>
</dbReference>
<sequence>MDVRVFERREDARSLGAGVVCWPNASFVLSEFGLLGELRGVSGRVSAMRRFSQAGEELGGLDLGRLDSEMGFPSLAVLRQDLMRLLLRRADELGVRVEFGACATGVDGESPHGCRVRYSDGSEAEADIVIGADGRMNSVARAYVLGDNRPVYQGCVNWLGVYDGDPGEFEAAEIHDYWGVGARFGVVPVSSNKAYWAGGFAAPEGPAARPDELNAVFADWPPLVKRIISSAASRQAQCLGLYDHDPPTTWNRGRVLMIGDAAHAALPTSGQGVAQALEDAWLLARELEACPDDPTAAFANFIPRRQKKTAGITLGARGFASSLFCSDAEACARRDRDAARTDYDAMAIGMATGWSAGLPIGPA</sequence>
<dbReference type="EMBL" id="SJPQ01000005">
    <property type="protein sequence ID" value="TWT86268.1"/>
    <property type="molecule type" value="Genomic_DNA"/>
</dbReference>
<keyword evidence="2" id="KW-0503">Monooxygenase</keyword>
<accession>A0A5C5ZGJ3</accession>
<dbReference type="PANTHER" id="PTHR13789">
    <property type="entry name" value="MONOOXYGENASE"/>
    <property type="match status" value="1"/>
</dbReference>
<keyword evidence="1 4" id="KW-0560">Oxidoreductase</keyword>
<dbReference type="GO" id="GO:0071949">
    <property type="term" value="F:FAD binding"/>
    <property type="evidence" value="ECO:0007669"/>
    <property type="project" value="InterPro"/>
</dbReference>